<keyword evidence="3 7" id="KW-0812">Transmembrane</keyword>
<feature type="region of interest" description="Disordered" evidence="6">
    <location>
        <begin position="264"/>
        <end position="317"/>
    </location>
</feature>
<evidence type="ECO:0000313" key="9">
    <source>
        <dbReference type="Proteomes" id="UP000282323"/>
    </source>
</evidence>
<dbReference type="Proteomes" id="UP000282323">
    <property type="component" value="Unassembled WGS sequence"/>
</dbReference>
<comment type="subcellular location">
    <subcellularLocation>
        <location evidence="1">Cell membrane</location>
        <topology evidence="1">Multi-pass membrane protein</topology>
    </subcellularLocation>
</comment>
<dbReference type="GO" id="GO:0005886">
    <property type="term" value="C:plasma membrane"/>
    <property type="evidence" value="ECO:0007669"/>
    <property type="project" value="UniProtKB-SubCell"/>
</dbReference>
<dbReference type="AlphaFoldDB" id="A0A3N6PB63"/>
<reference evidence="8 9" key="1">
    <citation type="submission" date="2018-10" db="EMBL/GenBank/DDBJ databases">
        <title>Natrarchaeobius chitinivorans gen. nov., sp. nov., and Natrarchaeobius haloalkaliphilus sp. nov., alkaliphilic, chitin-utilizing haloarchaea from hypersaline alkaline lakes.</title>
        <authorList>
            <person name="Sorokin D.Y."/>
            <person name="Elcheninov A.G."/>
            <person name="Kostrikina N.A."/>
            <person name="Bale N.J."/>
            <person name="Sinninghe Damste J.S."/>
            <person name="Khijniak T.V."/>
            <person name="Kublanov I.V."/>
            <person name="Toshchakov S.V."/>
        </authorList>
    </citation>
    <scope>NUCLEOTIDE SEQUENCE [LARGE SCALE GENOMIC DNA]</scope>
    <source>
        <strain evidence="8 9">AArcht4T</strain>
    </source>
</reference>
<feature type="transmembrane region" description="Helical" evidence="7">
    <location>
        <begin position="222"/>
        <end position="255"/>
    </location>
</feature>
<sequence>MVEYSDGLEFARRLLGVVQTRQLTLLAAGVAFYGFISLVPLMLLALGIAASIGGEALANQLTAAASDVLTPSAQELLAETVLDDTSRQGATIVGALGLLWGSSRVLRGLDRAFSQVYGTEASKSLLDTFWDATIVFLVISLGLALVAALEVIIRFLPIIELGLLGPVLILLGLVVTFLPLYVVFPDADVTVREAIPGTVVAAIGWLVLSRAFSLYAEFATGYALYGALGAVFLVLIWLYVGAIILVFGAVLNAVLADRELDRQLQSPGPRQVDSEAMTDDDTGADEGGTQDRSDPDEQPPGPRSSGRTRDRSDDPEALREEIERLRDRVDSFEENVESRTVERDSLEGDLKRYVRRRIRRGHARDWGPYIVLLYGTALAIAAFYYLEGIWAILAMFVVWTSTLGVYVLMVLFGAGFALLDVPGRIRDAIGERRS</sequence>
<feature type="transmembrane region" description="Helical" evidence="7">
    <location>
        <begin position="392"/>
        <end position="419"/>
    </location>
</feature>
<dbReference type="PANTHER" id="PTHR30213">
    <property type="entry name" value="INNER MEMBRANE PROTEIN YHJD"/>
    <property type="match status" value="1"/>
</dbReference>
<evidence type="ECO:0000313" key="8">
    <source>
        <dbReference type="EMBL" id="RQG96459.1"/>
    </source>
</evidence>
<feature type="transmembrane region" description="Helical" evidence="7">
    <location>
        <begin position="163"/>
        <end position="183"/>
    </location>
</feature>
<organism evidence="8 9">
    <name type="scientific">Natrarchaeobius chitinivorans</name>
    <dbReference type="NCBI Taxonomy" id="1679083"/>
    <lineage>
        <taxon>Archaea</taxon>
        <taxon>Methanobacteriati</taxon>
        <taxon>Methanobacteriota</taxon>
        <taxon>Stenosarchaea group</taxon>
        <taxon>Halobacteria</taxon>
        <taxon>Halobacteriales</taxon>
        <taxon>Natrialbaceae</taxon>
        <taxon>Natrarchaeobius</taxon>
    </lineage>
</organism>
<feature type="transmembrane region" description="Helical" evidence="7">
    <location>
        <begin position="366"/>
        <end position="386"/>
    </location>
</feature>
<evidence type="ECO:0000256" key="3">
    <source>
        <dbReference type="ARBA" id="ARBA00022692"/>
    </source>
</evidence>
<keyword evidence="2" id="KW-1003">Cell membrane</keyword>
<accession>A0A3N6PB63</accession>
<evidence type="ECO:0000256" key="6">
    <source>
        <dbReference type="SAM" id="MobiDB-lite"/>
    </source>
</evidence>
<dbReference type="Pfam" id="PF03631">
    <property type="entry name" value="Virul_fac_BrkB"/>
    <property type="match status" value="1"/>
</dbReference>
<feature type="transmembrane region" description="Helical" evidence="7">
    <location>
        <begin position="195"/>
        <end position="216"/>
    </location>
</feature>
<dbReference type="PANTHER" id="PTHR30213:SF0">
    <property type="entry name" value="UPF0761 MEMBRANE PROTEIN YIHY"/>
    <property type="match status" value="1"/>
</dbReference>
<proteinExistence type="predicted"/>
<keyword evidence="5 7" id="KW-0472">Membrane</keyword>
<feature type="compositionally biased region" description="Basic and acidic residues" evidence="6">
    <location>
        <begin position="307"/>
        <end position="317"/>
    </location>
</feature>
<keyword evidence="9" id="KW-1185">Reference proteome</keyword>
<evidence type="ECO:0000256" key="7">
    <source>
        <dbReference type="SAM" id="Phobius"/>
    </source>
</evidence>
<evidence type="ECO:0000256" key="1">
    <source>
        <dbReference type="ARBA" id="ARBA00004651"/>
    </source>
</evidence>
<name>A0A3N6PB63_NATCH</name>
<keyword evidence="4 7" id="KW-1133">Transmembrane helix</keyword>
<evidence type="ECO:0000256" key="4">
    <source>
        <dbReference type="ARBA" id="ARBA00022989"/>
    </source>
</evidence>
<comment type="caution">
    <text evidence="8">The sequence shown here is derived from an EMBL/GenBank/DDBJ whole genome shotgun (WGS) entry which is preliminary data.</text>
</comment>
<evidence type="ECO:0000256" key="5">
    <source>
        <dbReference type="ARBA" id="ARBA00023136"/>
    </source>
</evidence>
<feature type="transmembrane region" description="Helical" evidence="7">
    <location>
        <begin position="23"/>
        <end position="46"/>
    </location>
</feature>
<dbReference type="NCBIfam" id="TIGR00765">
    <property type="entry name" value="yihY_not_rbn"/>
    <property type="match status" value="1"/>
</dbReference>
<dbReference type="OrthoDB" id="202693at2157"/>
<dbReference type="RefSeq" id="WP_124194530.1">
    <property type="nucleotide sequence ID" value="NZ_REGA01000003.1"/>
</dbReference>
<evidence type="ECO:0000256" key="2">
    <source>
        <dbReference type="ARBA" id="ARBA00022475"/>
    </source>
</evidence>
<dbReference type="InterPro" id="IPR017039">
    <property type="entry name" value="Virul_fac_BrkB"/>
</dbReference>
<gene>
    <name evidence="8" type="ORF">EA473_04895</name>
</gene>
<dbReference type="EMBL" id="REGA01000003">
    <property type="protein sequence ID" value="RQG96459.1"/>
    <property type="molecule type" value="Genomic_DNA"/>
</dbReference>
<protein>
    <submittedName>
        <fullName evidence="8">YihY/virulence factor BrkB family protein</fullName>
    </submittedName>
</protein>
<feature type="transmembrane region" description="Helical" evidence="7">
    <location>
        <begin position="132"/>
        <end position="157"/>
    </location>
</feature>